<accession>A0AAD9MG60</accession>
<evidence type="ECO:0000313" key="2">
    <source>
        <dbReference type="Proteomes" id="UP001217918"/>
    </source>
</evidence>
<proteinExistence type="predicted"/>
<comment type="caution">
    <text evidence="1">The sequence shown here is derived from an EMBL/GenBank/DDBJ whole genome shotgun (WGS) entry which is preliminary data.</text>
</comment>
<keyword evidence="2" id="KW-1185">Reference proteome</keyword>
<name>A0AAD9MG60_9PEZI</name>
<dbReference type="EMBL" id="JAQQPM010000007">
    <property type="protein sequence ID" value="KAK2073710.1"/>
    <property type="molecule type" value="Genomic_DNA"/>
</dbReference>
<protein>
    <recommendedName>
        <fullName evidence="3">N-acetyltransferase domain-containing protein</fullName>
    </recommendedName>
</protein>
<reference evidence="1" key="1">
    <citation type="journal article" date="2023" name="Mol. Plant Microbe Interact.">
        <title>Elucidating the Obligate Nature and Biological Capacity of an Invasive Fungal Corn Pathogen.</title>
        <authorList>
            <person name="MacCready J.S."/>
            <person name="Roggenkamp E.M."/>
            <person name="Gdanetz K."/>
            <person name="Chilvers M.I."/>
        </authorList>
    </citation>
    <scope>NUCLEOTIDE SEQUENCE</scope>
    <source>
        <strain evidence="1">PM02</strain>
    </source>
</reference>
<organism evidence="1 2">
    <name type="scientific">Phyllachora maydis</name>
    <dbReference type="NCBI Taxonomy" id="1825666"/>
    <lineage>
        <taxon>Eukaryota</taxon>
        <taxon>Fungi</taxon>
        <taxon>Dikarya</taxon>
        <taxon>Ascomycota</taxon>
        <taxon>Pezizomycotina</taxon>
        <taxon>Sordariomycetes</taxon>
        <taxon>Sordariomycetidae</taxon>
        <taxon>Phyllachorales</taxon>
        <taxon>Phyllachoraceae</taxon>
        <taxon>Phyllachora</taxon>
    </lineage>
</organism>
<evidence type="ECO:0000313" key="1">
    <source>
        <dbReference type="EMBL" id="KAK2073710.1"/>
    </source>
</evidence>
<dbReference type="Proteomes" id="UP001217918">
    <property type="component" value="Unassembled WGS sequence"/>
</dbReference>
<dbReference type="AlphaFoldDB" id="A0AAD9MG60"/>
<evidence type="ECO:0008006" key="3">
    <source>
        <dbReference type="Google" id="ProtNLM"/>
    </source>
</evidence>
<sequence length="437" mass="47273">MSGYTSASSPQAAAAAAGWGRAGTILLQNKESRLPVYISPTERHVVLLLTPALPPDAVRGCDAAALQSDPFEALGRALASHCYSARHVPYMPRNGITALHVDHIRLATSIVFVITGPPCHGQPSQVGLAEVVRAICDDKPNIVVACCDIEELGPIGELFPTIIQVPDLSVPSLEAAASLVFQFADSSSVHQLSSYQKRGIGLSLHNFAVAELRRTKNVGHLQLGSTFPRLLYGVPTGSPAEEWFRRRGWPMRQTGPGTGQEVCDWLLGIDEWPSPGPLPLARWTFRRCNLDESARVYSVAERHLQTPAHTGWLHQYAQLAGTMNMSDVVLGTDEQGDIVAMAITYCRLTAGPLTDDLPWPTVLGDDVGGVTCMCVTGTVAPSTRDALMLGLLEHCVQVLKEQGMSRIFIDATKNGDGSFQSMGLQKWASYRDVWQLA</sequence>
<gene>
    <name evidence="1" type="ORF">P8C59_007967</name>
</gene>